<dbReference type="GO" id="GO:0008270">
    <property type="term" value="F:zinc ion binding"/>
    <property type="evidence" value="ECO:0007669"/>
    <property type="project" value="InterPro"/>
</dbReference>
<reference evidence="2" key="1">
    <citation type="submission" date="2017-10" db="EMBL/GenBank/DDBJ databases">
        <authorList>
            <person name="Kravchenko I.K."/>
            <person name="Grouzdev D.S."/>
        </authorList>
    </citation>
    <scope>NUCLEOTIDE SEQUENCE [LARGE SCALE GENOMIC DNA]</scope>
    <source>
        <strain evidence="2">B2</strain>
    </source>
</reference>
<evidence type="ECO:0000313" key="1">
    <source>
        <dbReference type="EMBL" id="PGH59263.1"/>
    </source>
</evidence>
<dbReference type="OrthoDB" id="8536512at2"/>
<dbReference type="AlphaFoldDB" id="A0A2B8BNZ7"/>
<name>A0A2B8BNZ7_9PROT</name>
<dbReference type="Gene3D" id="3.90.580.10">
    <property type="entry name" value="Zinc finger, CHC2-type domain"/>
    <property type="match status" value="1"/>
</dbReference>
<organism evidence="1 2">
    <name type="scientific">Azospirillum palustre</name>
    <dbReference type="NCBI Taxonomy" id="2044885"/>
    <lineage>
        <taxon>Bacteria</taxon>
        <taxon>Pseudomonadati</taxon>
        <taxon>Pseudomonadota</taxon>
        <taxon>Alphaproteobacteria</taxon>
        <taxon>Rhodospirillales</taxon>
        <taxon>Azospirillaceae</taxon>
        <taxon>Azospirillum</taxon>
    </lineage>
</organism>
<protein>
    <recommendedName>
        <fullName evidence="3">DNA primase</fullName>
    </recommendedName>
</protein>
<gene>
    <name evidence="1" type="ORF">CRT60_01120</name>
</gene>
<accession>A0A2B8BNZ7</accession>
<dbReference type="GO" id="GO:0003677">
    <property type="term" value="F:DNA binding"/>
    <property type="evidence" value="ECO:0007669"/>
    <property type="project" value="InterPro"/>
</dbReference>
<dbReference type="Gene3D" id="3.40.1360.10">
    <property type="match status" value="1"/>
</dbReference>
<dbReference type="SUPFAM" id="SSF56731">
    <property type="entry name" value="DNA primase core"/>
    <property type="match status" value="1"/>
</dbReference>
<evidence type="ECO:0008006" key="3">
    <source>
        <dbReference type="Google" id="ProtNLM"/>
    </source>
</evidence>
<dbReference type="Proteomes" id="UP000225379">
    <property type="component" value="Unassembled WGS sequence"/>
</dbReference>
<dbReference type="SUPFAM" id="SSF57783">
    <property type="entry name" value="Zinc beta-ribbon"/>
    <property type="match status" value="1"/>
</dbReference>
<dbReference type="InterPro" id="IPR036977">
    <property type="entry name" value="DNA_primase_Znf_CHC2"/>
</dbReference>
<sequence>MTMTISDAKAIDINDLLSDLGHQPARRDGNRRTWYISPIRAAENTASFAVFADGARWADYGEGEGGDIIDLVRRLYPDLTTTPEALQALSEMTGRIDTARQRRIEAGDAWVVQRGAERGEVDEPFAVTRVADVTYDALIDYARRRGIGRRTLQLTRQVHFRDLTSGKAFFGLGVKNLSGGYDVRNSAWKGVVGPKDVAWLRAGDERVVDVVEGLFDALALIESGLAKGQVMVLCGVGMRRRGAELLARLPADVEIRLHLDQDRGGRGATADILEAVPRATDVSARYVDHADVAGWWEGTGATSSATNREMVPA</sequence>
<proteinExistence type="predicted"/>
<dbReference type="RefSeq" id="WP_098734615.1">
    <property type="nucleotide sequence ID" value="NZ_PDKW01000036.1"/>
</dbReference>
<evidence type="ECO:0000313" key="2">
    <source>
        <dbReference type="Proteomes" id="UP000225379"/>
    </source>
</evidence>
<dbReference type="EMBL" id="PDKW01000036">
    <property type="protein sequence ID" value="PGH59263.1"/>
    <property type="molecule type" value="Genomic_DNA"/>
</dbReference>
<keyword evidence="2" id="KW-1185">Reference proteome</keyword>
<dbReference type="Pfam" id="PF13155">
    <property type="entry name" value="Toprim_2"/>
    <property type="match status" value="1"/>
</dbReference>
<comment type="caution">
    <text evidence="1">The sequence shown here is derived from an EMBL/GenBank/DDBJ whole genome shotgun (WGS) entry which is preliminary data.</text>
</comment>
<dbReference type="GO" id="GO:0006260">
    <property type="term" value="P:DNA replication"/>
    <property type="evidence" value="ECO:0007669"/>
    <property type="project" value="InterPro"/>
</dbReference>